<reference evidence="1 2" key="1">
    <citation type="journal article" date="2015" name="Nature">
        <title>rRNA introns, odd ribosomes, and small enigmatic genomes across a large radiation of phyla.</title>
        <authorList>
            <person name="Brown C.T."/>
            <person name="Hug L.A."/>
            <person name="Thomas B.C."/>
            <person name="Sharon I."/>
            <person name="Castelle C.J."/>
            <person name="Singh A."/>
            <person name="Wilkins M.J."/>
            <person name="Williams K.H."/>
            <person name="Banfield J.F."/>
        </authorList>
    </citation>
    <scope>NUCLEOTIDE SEQUENCE [LARGE SCALE GENOMIC DNA]</scope>
</reference>
<protein>
    <submittedName>
        <fullName evidence="1">Uncharacterized protein</fullName>
    </submittedName>
</protein>
<dbReference type="AlphaFoldDB" id="A0A0G1DH84"/>
<sequence length="121" mass="13762">EIFSPVNMKKTPLDLQPTKTVNIVKSLGSNPKVDIILQATGEHAWAVGRGWENAAKKLGVFNRTFAPRANWGDPDVNFDDGLENYLKSGNSDILFLTGLDWHSQVLHKNHRWRELFQKCNF</sequence>
<accession>A0A0G1DH84</accession>
<evidence type="ECO:0000313" key="1">
    <source>
        <dbReference type="EMBL" id="KKS70156.1"/>
    </source>
</evidence>
<evidence type="ECO:0000313" key="2">
    <source>
        <dbReference type="Proteomes" id="UP000033867"/>
    </source>
</evidence>
<comment type="caution">
    <text evidence="1">The sequence shown here is derived from an EMBL/GenBank/DDBJ whole genome shotgun (WGS) entry which is preliminary data.</text>
</comment>
<organism evidence="1 2">
    <name type="scientific">Candidatus Magasanikbacteria bacterium GW2011_GWE2_42_7</name>
    <dbReference type="NCBI Taxonomy" id="1619052"/>
    <lineage>
        <taxon>Bacteria</taxon>
        <taxon>Candidatus Magasanikiibacteriota</taxon>
    </lineage>
</organism>
<feature type="non-terminal residue" evidence="1">
    <location>
        <position position="1"/>
    </location>
</feature>
<gene>
    <name evidence="1" type="ORF">UV42_C0067G0013</name>
</gene>
<name>A0A0G1DH84_9BACT</name>
<proteinExistence type="predicted"/>
<dbReference type="Proteomes" id="UP000033867">
    <property type="component" value="Unassembled WGS sequence"/>
</dbReference>
<dbReference type="EMBL" id="LCEK01000067">
    <property type="protein sequence ID" value="KKS70156.1"/>
    <property type="molecule type" value="Genomic_DNA"/>
</dbReference>